<proteinExistence type="predicted"/>
<evidence type="ECO:0000256" key="2">
    <source>
        <dbReference type="ARBA" id="ARBA00022692"/>
    </source>
</evidence>
<feature type="transmembrane region" description="Helical" evidence="6">
    <location>
        <begin position="816"/>
        <end position="837"/>
    </location>
</feature>
<name>A0A9Q1CEY7_HOLLE</name>
<dbReference type="GO" id="GO:0050290">
    <property type="term" value="F:sphingomyelin phosphodiesterase D activity"/>
    <property type="evidence" value="ECO:0007669"/>
    <property type="project" value="InterPro"/>
</dbReference>
<keyword evidence="4 6" id="KW-0472">Membrane</keyword>
<dbReference type="GO" id="GO:0046513">
    <property type="term" value="P:ceramide biosynthetic process"/>
    <property type="evidence" value="ECO:0007669"/>
    <property type="project" value="TreeGrafter"/>
</dbReference>
<dbReference type="EMBL" id="JAIZAY010000004">
    <property type="protein sequence ID" value="KAJ8043279.1"/>
    <property type="molecule type" value="Genomic_DNA"/>
</dbReference>
<evidence type="ECO:0000313" key="7">
    <source>
        <dbReference type="EMBL" id="KAJ8043279.1"/>
    </source>
</evidence>
<dbReference type="Proteomes" id="UP001152320">
    <property type="component" value="Chromosome 4"/>
</dbReference>
<feature type="region of interest" description="Disordered" evidence="5">
    <location>
        <begin position="655"/>
        <end position="686"/>
    </location>
</feature>
<accession>A0A9Q1CEY7</accession>
<keyword evidence="3 6" id="KW-1133">Transmembrane helix</keyword>
<gene>
    <name evidence="7" type="ORF">HOLleu_10303</name>
</gene>
<evidence type="ECO:0000256" key="4">
    <source>
        <dbReference type="ARBA" id="ARBA00023136"/>
    </source>
</evidence>
<dbReference type="PANTHER" id="PTHR12988:SF6">
    <property type="entry name" value="SPHINGOMYELIN PHOSPHODIESTERASE 4"/>
    <property type="match status" value="1"/>
</dbReference>
<dbReference type="GO" id="GO:0016020">
    <property type="term" value="C:membrane"/>
    <property type="evidence" value="ECO:0007669"/>
    <property type="project" value="UniProtKB-SubCell"/>
</dbReference>
<reference evidence="7" key="1">
    <citation type="submission" date="2021-10" db="EMBL/GenBank/DDBJ databases">
        <title>Tropical sea cucumber genome reveals ecological adaptation and Cuvierian tubules defense mechanism.</title>
        <authorList>
            <person name="Chen T."/>
        </authorList>
    </citation>
    <scope>NUCLEOTIDE SEQUENCE</scope>
    <source>
        <strain evidence="7">Nanhai2018</strain>
        <tissue evidence="7">Muscle</tissue>
    </source>
</reference>
<keyword evidence="8" id="KW-1185">Reference proteome</keyword>
<evidence type="ECO:0000313" key="8">
    <source>
        <dbReference type="Proteomes" id="UP001152320"/>
    </source>
</evidence>
<dbReference type="AlphaFoldDB" id="A0A9Q1CEY7"/>
<dbReference type="GO" id="GO:0006685">
    <property type="term" value="P:sphingomyelin catabolic process"/>
    <property type="evidence" value="ECO:0007669"/>
    <property type="project" value="TreeGrafter"/>
</dbReference>
<evidence type="ECO:0000256" key="3">
    <source>
        <dbReference type="ARBA" id="ARBA00022989"/>
    </source>
</evidence>
<dbReference type="InterPro" id="IPR024129">
    <property type="entry name" value="Sphingomy_SMPD4"/>
</dbReference>
<dbReference type="GO" id="GO:0046475">
    <property type="term" value="P:glycerophospholipid catabolic process"/>
    <property type="evidence" value="ECO:0007669"/>
    <property type="project" value="TreeGrafter"/>
</dbReference>
<dbReference type="PANTHER" id="PTHR12988">
    <property type="entry name" value="SPHINGOMYELIN PHOSPHODIESTERASE 4"/>
    <property type="match status" value="1"/>
</dbReference>
<dbReference type="Pfam" id="PF14724">
    <property type="entry name" value="mit_SMPDase"/>
    <property type="match status" value="2"/>
</dbReference>
<dbReference type="OrthoDB" id="10251508at2759"/>
<feature type="transmembrane region" description="Helical" evidence="6">
    <location>
        <begin position="791"/>
        <end position="810"/>
    </location>
</feature>
<comment type="caution">
    <text evidence="7">The sequence shown here is derived from an EMBL/GenBank/DDBJ whole genome shotgun (WGS) entry which is preliminary data.</text>
</comment>
<evidence type="ECO:0000256" key="6">
    <source>
        <dbReference type="SAM" id="Phobius"/>
    </source>
</evidence>
<evidence type="ECO:0000256" key="1">
    <source>
        <dbReference type="ARBA" id="ARBA00004167"/>
    </source>
</evidence>
<comment type="subcellular location">
    <subcellularLocation>
        <location evidence="1">Membrane</location>
        <topology evidence="1">Single-pass membrane protein</topology>
    </subcellularLocation>
</comment>
<evidence type="ECO:0000256" key="5">
    <source>
        <dbReference type="SAM" id="MobiDB-lite"/>
    </source>
</evidence>
<organism evidence="7 8">
    <name type="scientific">Holothuria leucospilota</name>
    <name type="common">Black long sea cucumber</name>
    <name type="synonym">Mertensiothuria leucospilota</name>
    <dbReference type="NCBI Taxonomy" id="206669"/>
    <lineage>
        <taxon>Eukaryota</taxon>
        <taxon>Metazoa</taxon>
        <taxon>Echinodermata</taxon>
        <taxon>Eleutherozoa</taxon>
        <taxon>Echinozoa</taxon>
        <taxon>Holothuroidea</taxon>
        <taxon>Aspidochirotacea</taxon>
        <taxon>Aspidochirotida</taxon>
        <taxon>Holothuriidae</taxon>
        <taxon>Holothuria</taxon>
    </lineage>
</organism>
<feature type="region of interest" description="Disordered" evidence="5">
    <location>
        <begin position="1"/>
        <end position="28"/>
    </location>
</feature>
<keyword evidence="2 6" id="KW-0812">Transmembrane</keyword>
<sequence>MAGQRFQNFLSRRSDARSPNGSTLSRNNSLTVHDKINLACQRPFLKQKCYELETILQRLTSKELHSIFPFLLDNIFGYNGKLGWGLHQLTAFSNPEDFHVVTTFLGPEGALMNAVYKQQADPYLKFDFLLSNLPNQVKENFERGNIPVFYQNKLNRSLTSLQLNPFEYFIFNFAYFIVCPANQKFFNNWTTPEECCYPNLLDRYLCFLLPYDGRPVPPIPAGLTSPTLSQSSGHSPSYRLPQYGVLYDYLQSGNLERSPLIRDEASSFYNSSPSMYGQYQLLHGGGASQEGETWRSEVFVQILVEFWLNQNTLTTQNKSLFRQVQENYIPSLDHVRVVRILVKHLHFFSNSASRDLSPYKQSPDTLDGLKRCVIPLLLQKPLYVFLRHGFDHWPLDVSFRQILEVWLSYIQPWRYDADAILRESQSHHSMIGLGQRSPAREQRAMKVEDERWRKFISENVPMFTVLFQEFVPRVLRQDLSNAKNALMVFRVAKVFGQPHLADLLQEAEDQLMEAMNQGNLQKSFSSTSSFLSSSQSYQGHHHHHHQHNFQILALEGPDYVYKPLFGPMGEYQVTQLLQVIGQAKAILSSLSRVQLSGIGEDISDWLNLDSWFGGHSPTQGHAALIDDMGPMHTHKAGTYLDQTSKFLAKTFQVQPPEAVDTDDRQDPYSRKQRHLPPDTNEEGQLTDLGRHQMANGFRHFEVEYLGDPDLQPIRTYESATLVRLLFRVCSVINQKYGNEITEWYLRPDYRGAVAKQYFHAPAVSPRSRKKPSTFVSCRLDHKPRLSLRFLASYRMIFYIFLFLFFAHLLGFSVHGVIFMVLVYILLYGLIGGAVHYMRQDDYHTLSS</sequence>
<protein>
    <submittedName>
        <fullName evidence="7">Sphingomyelin phosphodiesterase 4</fullName>
    </submittedName>
</protein>